<proteinExistence type="predicted"/>
<keyword evidence="6" id="KW-0255">Endonuclease</keyword>
<evidence type="ECO:0000256" key="10">
    <source>
        <dbReference type="ARBA" id="ARBA00023136"/>
    </source>
</evidence>
<evidence type="ECO:0000313" key="13">
    <source>
        <dbReference type="EMBL" id="QDO96721.1"/>
    </source>
</evidence>
<evidence type="ECO:0000256" key="2">
    <source>
        <dbReference type="ARBA" id="ARBA00022475"/>
    </source>
</evidence>
<evidence type="ECO:0000256" key="7">
    <source>
        <dbReference type="ARBA" id="ARBA00022801"/>
    </source>
</evidence>
<dbReference type="GO" id="GO:0004540">
    <property type="term" value="F:RNA nuclease activity"/>
    <property type="evidence" value="ECO:0007669"/>
    <property type="project" value="InterPro"/>
</dbReference>
<keyword evidence="9" id="KW-0694">RNA-binding</keyword>
<evidence type="ECO:0000256" key="11">
    <source>
        <dbReference type="SAM" id="MobiDB-lite"/>
    </source>
</evidence>
<dbReference type="InterPro" id="IPR004659">
    <property type="entry name" value="RNase_E/G"/>
</dbReference>
<dbReference type="SUPFAM" id="SSF50249">
    <property type="entry name" value="Nucleic acid-binding proteins"/>
    <property type="match status" value="1"/>
</dbReference>
<dbReference type="GO" id="GO:0003723">
    <property type="term" value="F:RNA binding"/>
    <property type="evidence" value="ECO:0007669"/>
    <property type="project" value="UniProtKB-KW"/>
</dbReference>
<keyword evidence="8" id="KW-0460">Magnesium</keyword>
<feature type="domain" description="S1 motif" evidence="12">
    <location>
        <begin position="39"/>
        <end position="110"/>
    </location>
</feature>
<dbReference type="CDD" id="cd04453">
    <property type="entry name" value="S1_RNase_E"/>
    <property type="match status" value="1"/>
</dbReference>
<dbReference type="InterPro" id="IPR003029">
    <property type="entry name" value="S1_domain"/>
</dbReference>
<feature type="region of interest" description="Disordered" evidence="11">
    <location>
        <begin position="171"/>
        <end position="200"/>
    </location>
</feature>
<dbReference type="GO" id="GO:0006364">
    <property type="term" value="P:rRNA processing"/>
    <property type="evidence" value="ECO:0007669"/>
    <property type="project" value="TreeGrafter"/>
</dbReference>
<dbReference type="SMART" id="SM00316">
    <property type="entry name" value="S1"/>
    <property type="match status" value="1"/>
</dbReference>
<dbReference type="InterPro" id="IPR019307">
    <property type="entry name" value="RNA-bd_AU-1/RNase_E/G"/>
</dbReference>
<comment type="cofactor">
    <cofactor evidence="1">
        <name>Mg(2+)</name>
        <dbReference type="ChEBI" id="CHEBI:18420"/>
    </cofactor>
</comment>
<evidence type="ECO:0000256" key="3">
    <source>
        <dbReference type="ARBA" id="ARBA00022519"/>
    </source>
</evidence>
<evidence type="ECO:0000256" key="1">
    <source>
        <dbReference type="ARBA" id="ARBA00001946"/>
    </source>
</evidence>
<dbReference type="AlphaFoldDB" id="A0A516GYW0"/>
<dbReference type="PANTHER" id="PTHR30001">
    <property type="entry name" value="RIBONUCLEASE"/>
    <property type="match status" value="1"/>
</dbReference>
<dbReference type="KEGG" id="fer:FNB15_05265"/>
<name>A0A516GYW0_9PROT</name>
<keyword evidence="3" id="KW-0997">Cell inner membrane</keyword>
<reference evidence="13 14" key="1">
    <citation type="submission" date="2019-07" db="EMBL/GenBank/DDBJ databases">
        <title>Genome sequencing for Ferrovibrio sp. K5.</title>
        <authorList>
            <person name="Park S.-J."/>
        </authorList>
    </citation>
    <scope>NUCLEOTIDE SEQUENCE [LARGE SCALE GENOMIC DNA]</scope>
    <source>
        <strain evidence="13 14">K5</strain>
    </source>
</reference>
<evidence type="ECO:0000256" key="9">
    <source>
        <dbReference type="ARBA" id="ARBA00022884"/>
    </source>
</evidence>
<keyword evidence="2" id="KW-1003">Cell membrane</keyword>
<dbReference type="Gene3D" id="2.40.50.140">
    <property type="entry name" value="Nucleic acid-binding proteins"/>
    <property type="match status" value="1"/>
</dbReference>
<dbReference type="GO" id="GO:0005737">
    <property type="term" value="C:cytoplasm"/>
    <property type="evidence" value="ECO:0007669"/>
    <property type="project" value="TreeGrafter"/>
</dbReference>
<evidence type="ECO:0000259" key="12">
    <source>
        <dbReference type="PROSITE" id="PS50126"/>
    </source>
</evidence>
<dbReference type="InterPro" id="IPR012340">
    <property type="entry name" value="NA-bd_OB-fold"/>
</dbReference>
<evidence type="ECO:0000313" key="14">
    <source>
        <dbReference type="Proteomes" id="UP000317496"/>
    </source>
</evidence>
<feature type="compositionally biased region" description="Basic and acidic residues" evidence="11">
    <location>
        <begin position="171"/>
        <end position="198"/>
    </location>
</feature>
<dbReference type="GO" id="GO:0004519">
    <property type="term" value="F:endonuclease activity"/>
    <property type="evidence" value="ECO:0007669"/>
    <property type="project" value="UniProtKB-KW"/>
</dbReference>
<organism evidence="13 14">
    <name type="scientific">Ferrovibrio terrae</name>
    <dbReference type="NCBI Taxonomy" id="2594003"/>
    <lineage>
        <taxon>Bacteria</taxon>
        <taxon>Pseudomonadati</taxon>
        <taxon>Pseudomonadota</taxon>
        <taxon>Alphaproteobacteria</taxon>
        <taxon>Rhodospirillales</taxon>
        <taxon>Rhodospirillaceae</taxon>
        <taxon>Ferrovibrio</taxon>
    </lineage>
</organism>
<dbReference type="RefSeq" id="WP_144067702.1">
    <property type="nucleotide sequence ID" value="NZ_CP041636.1"/>
</dbReference>
<evidence type="ECO:0000256" key="6">
    <source>
        <dbReference type="ARBA" id="ARBA00022759"/>
    </source>
</evidence>
<gene>
    <name evidence="13" type="ORF">FNB15_05265</name>
</gene>
<keyword evidence="4" id="KW-0540">Nuclease</keyword>
<dbReference type="PROSITE" id="PS50126">
    <property type="entry name" value="S1"/>
    <property type="match status" value="1"/>
</dbReference>
<dbReference type="EMBL" id="CP041636">
    <property type="protein sequence ID" value="QDO96721.1"/>
    <property type="molecule type" value="Genomic_DNA"/>
</dbReference>
<keyword evidence="5" id="KW-0479">Metal-binding</keyword>
<keyword evidence="14" id="KW-1185">Reference proteome</keyword>
<dbReference type="PANTHER" id="PTHR30001:SF1">
    <property type="entry name" value="RIBONUCLEASE E_G-LIKE PROTEIN, CHLOROPLASTIC"/>
    <property type="match status" value="1"/>
</dbReference>
<protein>
    <submittedName>
        <fullName evidence="13">S1 RNA-binding domain-containing protein</fullName>
    </submittedName>
</protein>
<keyword evidence="10" id="KW-0472">Membrane</keyword>
<evidence type="ECO:0000256" key="5">
    <source>
        <dbReference type="ARBA" id="ARBA00022723"/>
    </source>
</evidence>
<dbReference type="Gene3D" id="3.40.1260.20">
    <property type="entry name" value="Ribonuclease E, catalytic domain"/>
    <property type="match status" value="1"/>
</dbReference>
<sequence>MANELLIDVGLTETRVALVEDGRLVHLDLERPERDSALGAIFLGRVRRIEKGLQAAYVDIGLSRDGFLGRDDIVDADDKPIEQCLHEGETVLVQVTRDPVGEKGVKLSCFIALPGRFLSLAPFDAAVRVTKRISQDAERMRLAAVMQSLMALADQTPLEVTARLQREVNVRLQHRAGDRRSGKPSSHDPERRNGDERRRRMGCIVNANADGVSKEELLADLQRLRSRWIGIEQQRAKAADSGDVPAELWREMGPVGRALRDFVGAKLDRIRVNAAAGFAEARAWLFEHAPNYVSKLERFDDPAGLFELYEIEGDISAALGRHVELPSGGMIVFGETEALTAIDVDSGRASARGHAFEEQALKINIEAATAIARQLRLRGIGGIVVIDFLHMENAAYRARTVNALREALKRDPAPTKVLGMSALGLVEMTRKRVGEPLAARLFEDCPTCDGDGRLPSLPSVLAELLRRTWREAHGSPGGKLEIACAPDVAALFDAELRAKLERQIGAVVQVKPDASRRRESFSVDRLGR</sequence>
<dbReference type="OrthoDB" id="9804278at2"/>
<evidence type="ECO:0000256" key="4">
    <source>
        <dbReference type="ARBA" id="ARBA00022722"/>
    </source>
</evidence>
<dbReference type="Proteomes" id="UP000317496">
    <property type="component" value="Chromosome"/>
</dbReference>
<dbReference type="GO" id="GO:0016787">
    <property type="term" value="F:hydrolase activity"/>
    <property type="evidence" value="ECO:0007669"/>
    <property type="project" value="UniProtKB-KW"/>
</dbReference>
<keyword evidence="7" id="KW-0378">Hydrolase</keyword>
<accession>A0A516GYW0</accession>
<dbReference type="Pfam" id="PF10150">
    <property type="entry name" value="RNase_E_G"/>
    <property type="match status" value="1"/>
</dbReference>
<dbReference type="GO" id="GO:0046872">
    <property type="term" value="F:metal ion binding"/>
    <property type="evidence" value="ECO:0007669"/>
    <property type="project" value="UniProtKB-KW"/>
</dbReference>
<evidence type="ECO:0000256" key="8">
    <source>
        <dbReference type="ARBA" id="ARBA00022842"/>
    </source>
</evidence>